<reference evidence="1" key="1">
    <citation type="submission" date="2019-08" db="EMBL/GenBank/DDBJ databases">
        <authorList>
            <person name="Kucharzyk K."/>
            <person name="Murdoch R.W."/>
            <person name="Higgins S."/>
            <person name="Loffler F."/>
        </authorList>
    </citation>
    <scope>NUCLEOTIDE SEQUENCE</scope>
</reference>
<protein>
    <submittedName>
        <fullName evidence="1">Uncharacterized protein</fullName>
    </submittedName>
</protein>
<sequence length="53" mass="5521">MAPETDTVGAVFTTTEMVAVPVQPAPEVPVTVYVDVVAGVTDIEVPDPPVLQE</sequence>
<gene>
    <name evidence="1" type="ORF">SDC9_144394</name>
</gene>
<evidence type="ECO:0000313" key="1">
    <source>
        <dbReference type="EMBL" id="MPM97221.1"/>
    </source>
</evidence>
<comment type="caution">
    <text evidence="1">The sequence shown here is derived from an EMBL/GenBank/DDBJ whole genome shotgun (WGS) entry which is preliminary data.</text>
</comment>
<organism evidence="1">
    <name type="scientific">bioreactor metagenome</name>
    <dbReference type="NCBI Taxonomy" id="1076179"/>
    <lineage>
        <taxon>unclassified sequences</taxon>
        <taxon>metagenomes</taxon>
        <taxon>ecological metagenomes</taxon>
    </lineage>
</organism>
<dbReference type="AlphaFoldDB" id="A0A645E6N6"/>
<name>A0A645E6N6_9ZZZZ</name>
<proteinExistence type="predicted"/>
<accession>A0A645E6N6</accession>
<dbReference type="EMBL" id="VSSQ01043526">
    <property type="protein sequence ID" value="MPM97221.1"/>
    <property type="molecule type" value="Genomic_DNA"/>
</dbReference>